<evidence type="ECO:0000256" key="1">
    <source>
        <dbReference type="SAM" id="MobiDB-lite"/>
    </source>
</evidence>
<proteinExistence type="predicted"/>
<feature type="compositionally biased region" description="Basic residues" evidence="1">
    <location>
        <begin position="23"/>
        <end position="35"/>
    </location>
</feature>
<dbReference type="AlphaFoldDB" id="A0A3P6E8T7"/>
<feature type="domain" description="F-box" evidence="2">
    <location>
        <begin position="35"/>
        <end position="84"/>
    </location>
</feature>
<dbReference type="SMART" id="SM00256">
    <property type="entry name" value="FBOX"/>
    <property type="match status" value="1"/>
</dbReference>
<dbReference type="PROSITE" id="PS50181">
    <property type="entry name" value="FBOX"/>
    <property type="match status" value="1"/>
</dbReference>
<dbReference type="SUPFAM" id="SSF81383">
    <property type="entry name" value="F-box domain"/>
    <property type="match status" value="1"/>
</dbReference>
<evidence type="ECO:0000313" key="3">
    <source>
        <dbReference type="EMBL" id="VDD30605.1"/>
    </source>
</evidence>
<accession>A0A3P6E8T7</accession>
<dbReference type="InterPro" id="IPR036047">
    <property type="entry name" value="F-box-like_dom_sf"/>
</dbReference>
<sequence length="245" mass="28011">MTSMERPLKFKQAGTAASLGRETKRRRISSSRRRRRRAIHIPNDIVEEVLVRLPVISVTRFQTVSKDWRSLIRSRGFGERYASYHNNKNPKLLCVCDDLVNRAKNTLHSTTMTLETMTASRDHRYVRSEKLKKFTGFLETSESCDGLVCIYGMTIPIKLMNAASGKSTRLPLANIQRLHIDHPNPQLKLVEDLCQEPDQFRAFTRLGFGKDTATGICKLVWLYNKYPPASTSSTSCEVLDLFEDN</sequence>
<dbReference type="InterPro" id="IPR050796">
    <property type="entry name" value="SCF_F-box_component"/>
</dbReference>
<feature type="region of interest" description="Disordered" evidence="1">
    <location>
        <begin position="1"/>
        <end position="35"/>
    </location>
</feature>
<reference evidence="3" key="1">
    <citation type="submission" date="2018-11" db="EMBL/GenBank/DDBJ databases">
        <authorList>
            <consortium name="Genoscope - CEA"/>
            <person name="William W."/>
        </authorList>
    </citation>
    <scope>NUCLEOTIDE SEQUENCE</scope>
</reference>
<dbReference type="Pfam" id="PF00646">
    <property type="entry name" value="F-box"/>
    <property type="match status" value="1"/>
</dbReference>
<dbReference type="InterPro" id="IPR001810">
    <property type="entry name" value="F-box_dom"/>
</dbReference>
<evidence type="ECO:0000259" key="2">
    <source>
        <dbReference type="PROSITE" id="PS50181"/>
    </source>
</evidence>
<organism evidence="3">
    <name type="scientific">Brassica oleracea</name>
    <name type="common">Wild cabbage</name>
    <dbReference type="NCBI Taxonomy" id="3712"/>
    <lineage>
        <taxon>Eukaryota</taxon>
        <taxon>Viridiplantae</taxon>
        <taxon>Streptophyta</taxon>
        <taxon>Embryophyta</taxon>
        <taxon>Tracheophyta</taxon>
        <taxon>Spermatophyta</taxon>
        <taxon>Magnoliopsida</taxon>
        <taxon>eudicotyledons</taxon>
        <taxon>Gunneridae</taxon>
        <taxon>Pentapetalae</taxon>
        <taxon>rosids</taxon>
        <taxon>malvids</taxon>
        <taxon>Brassicales</taxon>
        <taxon>Brassicaceae</taxon>
        <taxon>Brassiceae</taxon>
        <taxon>Brassica</taxon>
    </lineage>
</organism>
<protein>
    <recommendedName>
        <fullName evidence="2">F-box domain-containing protein</fullName>
    </recommendedName>
</protein>
<name>A0A3P6E8T7_BRAOL</name>
<dbReference type="PANTHER" id="PTHR31672">
    <property type="entry name" value="BNACNNG10540D PROTEIN"/>
    <property type="match status" value="1"/>
</dbReference>
<gene>
    <name evidence="3" type="ORF">BOLC9T55928H</name>
</gene>
<dbReference type="CDD" id="cd22157">
    <property type="entry name" value="F-box_AtFBW1-like"/>
    <property type="match status" value="1"/>
</dbReference>
<dbReference type="EMBL" id="LR031875">
    <property type="protein sequence ID" value="VDD30605.1"/>
    <property type="molecule type" value="Genomic_DNA"/>
</dbReference>
<dbReference type="PANTHER" id="PTHR31672:SF13">
    <property type="entry name" value="F-BOX PROTEIN CPR30-LIKE"/>
    <property type="match status" value="1"/>
</dbReference>